<feature type="compositionally biased region" description="Acidic residues" evidence="14">
    <location>
        <begin position="175"/>
        <end position="186"/>
    </location>
</feature>
<dbReference type="PANTHER" id="PTHR10615:SF161">
    <property type="entry name" value="HISTONE ACETYLTRANSFERASE KAT7"/>
    <property type="match status" value="1"/>
</dbReference>
<feature type="region of interest" description="Disordered" evidence="14">
    <location>
        <begin position="906"/>
        <end position="1021"/>
    </location>
</feature>
<dbReference type="Pfam" id="PF17772">
    <property type="entry name" value="zf-MYST"/>
    <property type="match status" value="1"/>
</dbReference>
<evidence type="ECO:0000256" key="8">
    <source>
        <dbReference type="ARBA" id="ARBA00022990"/>
    </source>
</evidence>
<dbReference type="Gene3D" id="1.10.10.10">
    <property type="entry name" value="Winged helix-like DNA-binding domain superfamily/Winged helix DNA-binding domain"/>
    <property type="match status" value="1"/>
</dbReference>
<dbReference type="GO" id="GO:0003712">
    <property type="term" value="F:transcription coregulator activity"/>
    <property type="evidence" value="ECO:0007669"/>
    <property type="project" value="TreeGrafter"/>
</dbReference>
<feature type="domain" description="MYST-type HAT" evidence="15">
    <location>
        <begin position="494"/>
        <end position="775"/>
    </location>
</feature>
<evidence type="ECO:0000256" key="4">
    <source>
        <dbReference type="ARBA" id="ARBA00022723"/>
    </source>
</evidence>
<evidence type="ECO:0000256" key="3">
    <source>
        <dbReference type="ARBA" id="ARBA00022679"/>
    </source>
</evidence>
<feature type="compositionally biased region" description="Acidic residues" evidence="14">
    <location>
        <begin position="199"/>
        <end position="218"/>
    </location>
</feature>
<feature type="compositionally biased region" description="Basic and acidic residues" evidence="14">
    <location>
        <begin position="72"/>
        <end position="83"/>
    </location>
</feature>
<evidence type="ECO:0000259" key="15">
    <source>
        <dbReference type="PROSITE" id="PS51726"/>
    </source>
</evidence>
<feature type="compositionally biased region" description="Acidic residues" evidence="14">
    <location>
        <begin position="18"/>
        <end position="30"/>
    </location>
</feature>
<dbReference type="GO" id="GO:1990467">
    <property type="term" value="C:NuA3a histone acetyltransferase complex"/>
    <property type="evidence" value="ECO:0007669"/>
    <property type="project" value="TreeGrafter"/>
</dbReference>
<dbReference type="InterPro" id="IPR050603">
    <property type="entry name" value="MYST_HAT"/>
</dbReference>
<dbReference type="Gene3D" id="3.40.630.30">
    <property type="match status" value="1"/>
</dbReference>
<dbReference type="GO" id="GO:0016603">
    <property type="term" value="F:glutaminyl-peptide cyclotransferase activity"/>
    <property type="evidence" value="ECO:0007669"/>
    <property type="project" value="InterPro"/>
</dbReference>
<dbReference type="Pfam" id="PF04389">
    <property type="entry name" value="Peptidase_M28"/>
    <property type="match status" value="1"/>
</dbReference>
<evidence type="ECO:0000256" key="7">
    <source>
        <dbReference type="ARBA" id="ARBA00022853"/>
    </source>
</evidence>
<evidence type="ECO:0000256" key="12">
    <source>
        <dbReference type="RuleBase" id="RU361211"/>
    </source>
</evidence>
<dbReference type="EC" id="2.3.1.48" evidence="12"/>
<comment type="catalytic activity">
    <reaction evidence="12">
        <text>L-lysyl-[protein] + acetyl-CoA = N(6)-acetyl-L-lysyl-[protein] + CoA + H(+)</text>
        <dbReference type="Rhea" id="RHEA:45948"/>
        <dbReference type="Rhea" id="RHEA-COMP:9752"/>
        <dbReference type="Rhea" id="RHEA-COMP:10731"/>
        <dbReference type="ChEBI" id="CHEBI:15378"/>
        <dbReference type="ChEBI" id="CHEBI:29969"/>
        <dbReference type="ChEBI" id="CHEBI:57287"/>
        <dbReference type="ChEBI" id="CHEBI:57288"/>
        <dbReference type="ChEBI" id="CHEBI:61930"/>
        <dbReference type="EC" id="2.3.1.48"/>
    </reaction>
</comment>
<keyword evidence="8" id="KW-0007">Acetylation</keyword>
<comment type="similarity">
    <text evidence="13">Belongs to the peptidase M28 family.</text>
</comment>
<comment type="function">
    <text evidence="10">Catalytic component of the NuA4 histone acetyltransferase (HAT) complex which is involved in epigenetic transcriptional activation of selected genes principally by acetylation of nucleosomal histones H4, H3, H2B, H2A and H2A variant H2A.Z. Acetylates histone H4 to form H4K5ac, H4K8ac, H4K12ac and H4K16ac, histone H3 to form H3K14ac, and histone H2A to form H2AK4ac and H2AK7ac. The NuA4 complex is involved in the DNA damage response and is required for chromosome segregation. The NuA4 complex plays a direct role in repair of DNA double-strand breaks (DSBs) through homologous recombination. Recruitment to promoters depends on H3K4me. Also acetylates non-histone proteins. In addition to protein acetyltransferase, can use different acyl-CoA substrates, such as 2-hydroxyisobutanoyl-CoA (2-hydroxyisobutyryl-CoA) or (2E)-butenoyl-CoA (crotonyl-CoA), and is able to mediate protein 2-hydroxyisobutyrylation and crotonylation, respectively.</text>
</comment>
<keyword evidence="13" id="KW-0645">Protease</keyword>
<dbReference type="SUPFAM" id="SSF55729">
    <property type="entry name" value="Acyl-CoA N-acyltransferases (Nat)"/>
    <property type="match status" value="1"/>
</dbReference>
<organism evidence="16 17">
    <name type="scientific">Xylaria arbuscula</name>
    <dbReference type="NCBI Taxonomy" id="114810"/>
    <lineage>
        <taxon>Eukaryota</taxon>
        <taxon>Fungi</taxon>
        <taxon>Dikarya</taxon>
        <taxon>Ascomycota</taxon>
        <taxon>Pezizomycotina</taxon>
        <taxon>Sordariomycetes</taxon>
        <taxon>Xylariomycetidae</taxon>
        <taxon>Xylariales</taxon>
        <taxon>Xylariaceae</taxon>
        <taxon>Xylaria</taxon>
    </lineage>
</organism>
<feature type="compositionally biased region" description="Basic residues" evidence="14">
    <location>
        <begin position="369"/>
        <end position="380"/>
    </location>
</feature>
<keyword evidence="7" id="KW-0156">Chromatin regulator</keyword>
<evidence type="ECO:0000256" key="6">
    <source>
        <dbReference type="ARBA" id="ARBA00022833"/>
    </source>
</evidence>
<feature type="compositionally biased region" description="Basic and acidic residues" evidence="14">
    <location>
        <begin position="1052"/>
        <end position="1068"/>
    </location>
</feature>
<dbReference type="GO" id="GO:0006508">
    <property type="term" value="P:proteolysis"/>
    <property type="evidence" value="ECO:0007669"/>
    <property type="project" value="UniProtKB-KW"/>
</dbReference>
<proteinExistence type="inferred from homology"/>
<dbReference type="Gene3D" id="3.30.60.60">
    <property type="entry name" value="N-acetyl transferase-like"/>
    <property type="match status" value="1"/>
</dbReference>
<evidence type="ECO:0000313" key="16">
    <source>
        <dbReference type="EMBL" id="KAJ3570671.1"/>
    </source>
</evidence>
<comment type="similarity">
    <text evidence="2 12">Belongs to the MYST (SAS/MOZ) family.</text>
</comment>
<dbReference type="SUPFAM" id="SSF53187">
    <property type="entry name" value="Zn-dependent exopeptidases"/>
    <property type="match status" value="1"/>
</dbReference>
<reference evidence="16" key="1">
    <citation type="submission" date="2022-07" db="EMBL/GenBank/DDBJ databases">
        <title>Genome Sequence of Xylaria arbuscula.</title>
        <authorList>
            <person name="Buettner E."/>
        </authorList>
    </citation>
    <scope>NUCLEOTIDE SEQUENCE</scope>
    <source>
        <strain evidence="16">VT107</strain>
    </source>
</reference>
<dbReference type="GO" id="GO:0008233">
    <property type="term" value="F:peptidase activity"/>
    <property type="evidence" value="ECO:0007669"/>
    <property type="project" value="UniProtKB-KW"/>
</dbReference>
<accession>A0A9W8NEF6</accession>
<dbReference type="GO" id="GO:0004402">
    <property type="term" value="F:histone acetyltransferase activity"/>
    <property type="evidence" value="ECO:0007669"/>
    <property type="project" value="InterPro"/>
</dbReference>
<evidence type="ECO:0000256" key="10">
    <source>
        <dbReference type="ARBA" id="ARBA00045805"/>
    </source>
</evidence>
<dbReference type="FunFam" id="3.30.60.60:FF:000001">
    <property type="entry name" value="Histone acetyltransferase"/>
    <property type="match status" value="1"/>
</dbReference>
<feature type="compositionally biased region" description="Basic residues" evidence="14">
    <location>
        <begin position="957"/>
        <end position="969"/>
    </location>
</feature>
<keyword evidence="13" id="KW-0378">Hydrolase</keyword>
<keyword evidence="3" id="KW-0808">Transferase</keyword>
<evidence type="ECO:0000313" key="17">
    <source>
        <dbReference type="Proteomes" id="UP001148614"/>
    </source>
</evidence>
<feature type="compositionally biased region" description="Basic and acidic residues" evidence="14">
    <location>
        <begin position="126"/>
        <end position="138"/>
    </location>
</feature>
<evidence type="ECO:0000256" key="1">
    <source>
        <dbReference type="ARBA" id="ARBA00004123"/>
    </source>
</evidence>
<feature type="region of interest" description="Disordered" evidence="14">
    <location>
        <begin position="1"/>
        <end position="408"/>
    </location>
</feature>
<keyword evidence="4 13" id="KW-0479">Metal-binding</keyword>
<keyword evidence="6 13" id="KW-0862">Zinc</keyword>
<keyword evidence="5" id="KW-0863">Zinc-finger</keyword>
<dbReference type="InterPro" id="IPR002717">
    <property type="entry name" value="HAT_MYST-type"/>
</dbReference>
<evidence type="ECO:0000256" key="2">
    <source>
        <dbReference type="ARBA" id="ARBA00010107"/>
    </source>
</evidence>
<evidence type="ECO:0000256" key="13">
    <source>
        <dbReference type="RuleBase" id="RU361240"/>
    </source>
</evidence>
<evidence type="ECO:0000256" key="9">
    <source>
        <dbReference type="ARBA" id="ARBA00023242"/>
    </source>
</evidence>
<feature type="compositionally biased region" description="Polar residues" evidence="14">
    <location>
        <begin position="259"/>
        <end position="268"/>
    </location>
</feature>
<dbReference type="GO" id="GO:0003682">
    <property type="term" value="F:chromatin binding"/>
    <property type="evidence" value="ECO:0007669"/>
    <property type="project" value="TreeGrafter"/>
</dbReference>
<dbReference type="FunFam" id="3.40.630.30:FF:000001">
    <property type="entry name" value="Histone acetyltransferase"/>
    <property type="match status" value="1"/>
</dbReference>
<feature type="compositionally biased region" description="Acidic residues" evidence="14">
    <location>
        <begin position="139"/>
        <end position="163"/>
    </location>
</feature>
<sequence>MANAQLMEEELQQSVVLSEEDAEFEEDDVVGDTPMVDGNLPINPGLGDSNIAPEAKLEEGGDGVQGNGDADMAVHDSIDHEENLQEGGTNNDEDDESESEEEDLHDDDGAFEIDAEGEEDEEDEVNFERKKYRGHDGDSSAEDEEQVVDDGEGDDEEEEDEAEGVGAVKIKPGETDEEDSESEPSDGSDSAFSDRDSGAESDDAVENDEEEEEDEEFDGIDRPLPGNEDSDSASEVGSATEHIDPDTDVAMDENGGDISPSSTRTASAPQLARDLLPPQRGVNRPDSHSMFNQLVLDEDPMDGSRVLRKRKTSSAEAEEDVVSLRKRRRNTPDESADGDVTNEQENSGEVAARPRSSLNATELGQILSRKPKSSKKRSRARPVASQSSRTATSRNNTAAIPAAEPPVMTPYFPSSFSQPFYSFYDKETDELKGKPYGGILTEEQADTTKTLPSKDDRRRFDEAKQKAEEEWRNRLLAMQADTEMPPKKSKKASGPVSQIECIEFGGWEIETWYAAPYPEEYSRNRVLYICEFCLKYLNSDYVAWRHKLKCSAKHPPGDEIYRHGSISFFEVDGRKNPVYCQNLCLLAKLFLGSKTLYYDVEPFLFYVLCEYDDLGYHFVGYFSKEKRPSSQNNVSCILTLPIHQRKGYGHLLIDFSYLLTRVEEKSGSPEKPLSDMGLVSYRNYWRLILCKYLIEHVPEDKTQKKGISIRQISDDTGMTPDDVVSALEALRFLVRDPITHVYAFRVDLAFCDKEVKKWEAKNYVRLHPQSLTWTPYVMGRGHATNFELGPALNTIAPRDEDEETKPTEVIASTVVAMDEFAIANTVQDGLPSGESAVLESTEPSDILATEAPMRIKNNGVNKETADSVHFSEQDDSQAFTNSVIDDEHGWQRQYETIPVTRFQVFPPINKRPGMSRTGSSIARPVTLPRASSNIRTPAQPRPRPRARRSTGGSARKSAQKRSSTTKRKTGGTGRGPGRWPKGTKKSDYGNADSGPGLPPSWLQKQRSKMGSEAVTDQDEENEMHDTVQVHIHETAMQKGKQVETISARFEVRGSETHDESPIRSRSADGGKVNGTFDGSADGEDMAIDQVEEYEDADAPARISLFVQLLTLFSCLISPTLAYTALSDHFLKLVPSGGDDFDIDNGKLLAPILIPRVPGTPGQVAAQEHFVNFFRDELPKWSIEWFNSTGTTPVTGDREIPFQNLLFKREPPWVKEGQSNLLTLVAHYDSKFSPEGFIGATDSAVPCAILMHVARTIDRYVTQMHDEMDALGEGGTVPMDMGVQILLLDGEEAFLNWSPTDSLYGARSLAEQWETAYHPANSFYKTPLDQISMFVLLDLLGSANPTISSPFLPTHWAYQAMATVEKRMRDLNLLESNPKGPFLPDAEKVISRFGRGMVEDDHIPFMHRGVPILHVISTPFPSVWHTINDDGAHLDMPTVRDWARIVTAFTLEWLDMMEVEPKEETAEGAS</sequence>
<protein>
    <recommendedName>
        <fullName evidence="12 13">Multifunctional fusion protein</fullName>
    </recommendedName>
    <domain>
        <recommendedName>
            <fullName evidence="12">Histone acetyltransferase</fullName>
            <ecNumber evidence="12">2.3.1.48</ecNumber>
        </recommendedName>
    </domain>
    <domain>
        <recommendedName>
            <fullName evidence="13">Peptide hydrolase</fullName>
            <ecNumber evidence="13">3.4.-.-</ecNumber>
        </recommendedName>
    </domain>
</protein>
<dbReference type="InterPro" id="IPR040706">
    <property type="entry name" value="Zf-MYST"/>
</dbReference>
<evidence type="ECO:0000256" key="5">
    <source>
        <dbReference type="ARBA" id="ARBA00022771"/>
    </source>
</evidence>
<feature type="active site" description="Proton donor/acceptor" evidence="11">
    <location>
        <position position="670"/>
    </location>
</feature>
<feature type="region of interest" description="Disordered" evidence="14">
    <location>
        <begin position="1052"/>
        <end position="1082"/>
    </location>
</feature>
<dbReference type="InterPro" id="IPR007484">
    <property type="entry name" value="Peptidase_M28"/>
</dbReference>
<dbReference type="EC" id="3.4.-.-" evidence="13"/>
<dbReference type="VEuPathDB" id="FungiDB:F4678DRAFT_130086"/>
<dbReference type="Proteomes" id="UP001148614">
    <property type="component" value="Unassembled WGS sequence"/>
</dbReference>
<evidence type="ECO:0000256" key="14">
    <source>
        <dbReference type="SAM" id="MobiDB-lite"/>
    </source>
</evidence>
<dbReference type="GO" id="GO:0005634">
    <property type="term" value="C:nucleus"/>
    <property type="evidence" value="ECO:0007669"/>
    <property type="project" value="UniProtKB-SubCell"/>
</dbReference>
<dbReference type="GO" id="GO:0006357">
    <property type="term" value="P:regulation of transcription by RNA polymerase II"/>
    <property type="evidence" value="ECO:0007669"/>
    <property type="project" value="TreeGrafter"/>
</dbReference>
<dbReference type="InterPro" id="IPR037457">
    <property type="entry name" value="M28_QC"/>
</dbReference>
<dbReference type="PROSITE" id="PS51726">
    <property type="entry name" value="MYST_HAT"/>
    <property type="match status" value="1"/>
</dbReference>
<name>A0A9W8NEF6_9PEZI</name>
<dbReference type="InterPro" id="IPR036388">
    <property type="entry name" value="WH-like_DNA-bd_sf"/>
</dbReference>
<comment type="caution">
    <text evidence="16">The sequence shown here is derived from an EMBL/GenBank/DDBJ whole genome shotgun (WGS) entry which is preliminary data.</text>
</comment>
<dbReference type="PANTHER" id="PTHR10615">
    <property type="entry name" value="HISTONE ACETYLTRANSFERASE"/>
    <property type="match status" value="1"/>
</dbReference>
<dbReference type="Pfam" id="PF01853">
    <property type="entry name" value="MOZ_SAS"/>
    <property type="match status" value="1"/>
</dbReference>
<evidence type="ECO:0000256" key="11">
    <source>
        <dbReference type="PIRSR" id="PIRSR602717-51"/>
    </source>
</evidence>
<dbReference type="InterPro" id="IPR016181">
    <property type="entry name" value="Acyl_CoA_acyltransferase"/>
</dbReference>
<feature type="compositionally biased region" description="Polar residues" evidence="14">
    <location>
        <begin position="384"/>
        <end position="398"/>
    </location>
</feature>
<dbReference type="VEuPathDB" id="FungiDB:F4678DRAFT_450293"/>
<dbReference type="Gene3D" id="3.40.630.10">
    <property type="entry name" value="Zn peptidases"/>
    <property type="match status" value="1"/>
</dbReference>
<gene>
    <name evidence="16" type="ORF">NPX13_g5650</name>
</gene>
<dbReference type="GO" id="GO:0031507">
    <property type="term" value="P:heterochromatin formation"/>
    <property type="evidence" value="ECO:0007669"/>
    <property type="project" value="UniProtKB-ARBA"/>
</dbReference>
<dbReference type="GO" id="GO:0008270">
    <property type="term" value="F:zinc ion binding"/>
    <property type="evidence" value="ECO:0007669"/>
    <property type="project" value="UniProtKB-KW"/>
</dbReference>
<dbReference type="CDD" id="cd03880">
    <property type="entry name" value="M28_QC_like"/>
    <property type="match status" value="1"/>
</dbReference>
<comment type="subcellular location">
    <subcellularLocation>
        <location evidence="1 12">Nucleus</location>
    </subcellularLocation>
</comment>
<keyword evidence="17" id="KW-1185">Reference proteome</keyword>
<keyword evidence="9 12" id="KW-0539">Nucleus</keyword>
<dbReference type="EMBL" id="JANPWZ010000910">
    <property type="protein sequence ID" value="KAJ3570671.1"/>
    <property type="molecule type" value="Genomic_DNA"/>
</dbReference>
<feature type="compositionally biased region" description="Acidic residues" evidence="14">
    <location>
        <begin position="91"/>
        <end position="125"/>
    </location>
</feature>
<feature type="compositionally biased region" description="Acidic residues" evidence="14">
    <location>
        <begin position="246"/>
        <end position="255"/>
    </location>
</feature>